<dbReference type="Proteomes" id="UP000323393">
    <property type="component" value="Unassembled WGS sequence"/>
</dbReference>
<dbReference type="AlphaFoldDB" id="A0AA95B4U4"/>
<dbReference type="EMBL" id="VTEU01000008">
    <property type="protein sequence ID" value="TYS57360.1"/>
    <property type="molecule type" value="Genomic_DNA"/>
</dbReference>
<dbReference type="SUPFAM" id="SSF158560">
    <property type="entry name" value="BH3980-like"/>
    <property type="match status" value="1"/>
</dbReference>
<keyword evidence="1" id="KW-0472">Membrane</keyword>
<feature type="transmembrane region" description="Helical" evidence="1">
    <location>
        <begin position="143"/>
        <end position="163"/>
    </location>
</feature>
<evidence type="ECO:0000313" key="3">
    <source>
        <dbReference type="EMBL" id="TYS57360.1"/>
    </source>
</evidence>
<dbReference type="RefSeq" id="WP_148966715.1">
    <property type="nucleotide sequence ID" value="NZ_VTEU01000008.1"/>
</dbReference>
<feature type="transmembrane region" description="Helical" evidence="1">
    <location>
        <begin position="202"/>
        <end position="220"/>
    </location>
</feature>
<reference evidence="3 4" key="1">
    <citation type="submission" date="2019-08" db="EMBL/GenBank/DDBJ databases">
        <title>Bacillus genomes from the desert of Cuatro Cienegas, Coahuila.</title>
        <authorList>
            <person name="Olmedo-Alvarez G."/>
        </authorList>
    </citation>
    <scope>NUCLEOTIDE SEQUENCE [LARGE SCALE GENOMIC DNA]</scope>
    <source>
        <strain evidence="3 4">CH88_3T</strain>
    </source>
</reference>
<feature type="domain" description="HAAS transmembrane region" evidence="2">
    <location>
        <begin position="94"/>
        <end position="204"/>
    </location>
</feature>
<protein>
    <recommendedName>
        <fullName evidence="2">HAAS transmembrane region domain-containing protein</fullName>
    </recommendedName>
</protein>
<proteinExistence type="predicted"/>
<feature type="transmembrane region" description="Helical" evidence="1">
    <location>
        <begin position="81"/>
        <end position="105"/>
    </location>
</feature>
<feature type="transmembrane region" description="Helical" evidence="1">
    <location>
        <begin position="111"/>
        <end position="131"/>
    </location>
</feature>
<organism evidence="3 4">
    <name type="scientific">Sutcliffiella horikoshii</name>
    <dbReference type="NCBI Taxonomy" id="79883"/>
    <lineage>
        <taxon>Bacteria</taxon>
        <taxon>Bacillati</taxon>
        <taxon>Bacillota</taxon>
        <taxon>Bacilli</taxon>
        <taxon>Bacillales</taxon>
        <taxon>Bacillaceae</taxon>
        <taxon>Sutcliffiella</taxon>
    </lineage>
</organism>
<keyword evidence="1" id="KW-1133">Transmembrane helix</keyword>
<dbReference type="Pfam" id="PF08006">
    <property type="entry name" value="HAAS_TM"/>
    <property type="match status" value="1"/>
</dbReference>
<sequence>MNQLPLSKKSQTFIENLRVYLFSCGKKTNEIDEITDELEVHLYEAEKENKSVEHIIGNSPKEYMEQISGEMSFDVRGWAKYVPIIILGAFTGIVLKDIVFGGFQYSLVELIGYPLVCIVLLLAYMWTFRHISSHNFSKAKEFFFFGSASFLSMALFLGLMFLPNYINSPIIMLGYYGNLIVASLAITFLIGISIWSKTIVSIVLPFFYIVPEYLVGFTDLSAGNQLWISSIIMYALIGAYLFFEIKRTSPSSEK</sequence>
<evidence type="ECO:0000259" key="2">
    <source>
        <dbReference type="Pfam" id="PF08006"/>
    </source>
</evidence>
<dbReference type="InterPro" id="IPR012963">
    <property type="entry name" value="HAAS_TM"/>
</dbReference>
<accession>A0AA95B4U4</accession>
<dbReference type="PANTHER" id="PTHR41307">
    <property type="entry name" value="MEMBRANE PROTEIN-RELATED"/>
    <property type="match status" value="1"/>
</dbReference>
<dbReference type="PANTHER" id="PTHR41307:SF1">
    <property type="entry name" value="MEMBRANE PROTEIN"/>
    <property type="match status" value="1"/>
</dbReference>
<keyword evidence="1" id="KW-0812">Transmembrane</keyword>
<gene>
    <name evidence="3" type="ORF">FZC74_16885</name>
</gene>
<evidence type="ECO:0000313" key="4">
    <source>
        <dbReference type="Proteomes" id="UP000323393"/>
    </source>
</evidence>
<name>A0AA95B4U4_9BACI</name>
<feature type="transmembrane region" description="Helical" evidence="1">
    <location>
        <begin position="175"/>
        <end position="195"/>
    </location>
</feature>
<evidence type="ECO:0000256" key="1">
    <source>
        <dbReference type="SAM" id="Phobius"/>
    </source>
</evidence>
<feature type="transmembrane region" description="Helical" evidence="1">
    <location>
        <begin position="226"/>
        <end position="243"/>
    </location>
</feature>
<comment type="caution">
    <text evidence="3">The sequence shown here is derived from an EMBL/GenBank/DDBJ whole genome shotgun (WGS) entry which is preliminary data.</text>
</comment>